<dbReference type="GeneID" id="70582319"/>
<dbReference type="Proteomes" id="UP000190834">
    <property type="component" value="Unassembled WGS sequence"/>
</dbReference>
<dbReference type="GO" id="GO:0006749">
    <property type="term" value="P:glutathione metabolic process"/>
    <property type="evidence" value="ECO:0007669"/>
    <property type="project" value="TreeGrafter"/>
</dbReference>
<dbReference type="Gene3D" id="3.40.30.10">
    <property type="entry name" value="Glutaredoxin"/>
    <property type="match status" value="1"/>
</dbReference>
<dbReference type="EMBL" id="FUXB01000017">
    <property type="protein sequence ID" value="SKA21578.1"/>
    <property type="molecule type" value="Genomic_DNA"/>
</dbReference>
<dbReference type="STRING" id="1123491.SAMN02745782_02919"/>
<dbReference type="InterPro" id="IPR010987">
    <property type="entry name" value="Glutathione-S-Trfase_C-like"/>
</dbReference>
<dbReference type="GO" id="GO:0006559">
    <property type="term" value="P:L-phenylalanine catabolic process"/>
    <property type="evidence" value="ECO:0007669"/>
    <property type="project" value="TreeGrafter"/>
</dbReference>
<dbReference type="PROSITE" id="PS50405">
    <property type="entry name" value="GST_CTER"/>
    <property type="match status" value="1"/>
</dbReference>
<keyword evidence="4" id="KW-0670">Pyruvate</keyword>
<dbReference type="PROSITE" id="PS50404">
    <property type="entry name" value="GST_NTER"/>
    <property type="match status" value="1"/>
</dbReference>
<dbReference type="Pfam" id="PF02798">
    <property type="entry name" value="GST_N"/>
    <property type="match status" value="1"/>
</dbReference>
<dbReference type="SFLD" id="SFLDG00358">
    <property type="entry name" value="Main_(cytGST)"/>
    <property type="match status" value="1"/>
</dbReference>
<name>A0A1T4S0V6_VIBCI</name>
<sequence>MKLYGFFNSSTSYRVRIALALKGIRYDYESINIREGEQASEPYRSVNASKSVPLLLTDQGLKLSQSLAIIQYLDDHFPQPRLIPEEINLKSQVLEFSYIIACDIHPINNLRVLKYLTTSLSASSEDKSTWYQHWVSEGLSAAEALLQNQPEQPFCFSDTPTLADICLIPQLANAERFGCDLSPYPRLMSVYRHGLKHPAFISAQPSLQPDFLD</sequence>
<gene>
    <name evidence="4" type="ORF">SAMN02745782_02919</name>
</gene>
<dbReference type="InterPro" id="IPR040079">
    <property type="entry name" value="Glutathione_S-Trfase"/>
</dbReference>
<dbReference type="InterPro" id="IPR004045">
    <property type="entry name" value="Glutathione_S-Trfase_N"/>
</dbReference>
<dbReference type="GO" id="GO:0005737">
    <property type="term" value="C:cytoplasm"/>
    <property type="evidence" value="ECO:0007669"/>
    <property type="project" value="InterPro"/>
</dbReference>
<dbReference type="Gene3D" id="1.20.1050.10">
    <property type="match status" value="1"/>
</dbReference>
<dbReference type="InterPro" id="IPR036249">
    <property type="entry name" value="Thioredoxin-like_sf"/>
</dbReference>
<protein>
    <submittedName>
        <fullName evidence="4">Maleylpyruvate isomerase</fullName>
    </submittedName>
</protein>
<dbReference type="OrthoDB" id="509852at2"/>
<dbReference type="GO" id="GO:0004364">
    <property type="term" value="F:glutathione transferase activity"/>
    <property type="evidence" value="ECO:0007669"/>
    <property type="project" value="TreeGrafter"/>
</dbReference>
<evidence type="ECO:0000313" key="4">
    <source>
        <dbReference type="EMBL" id="SKA21578.1"/>
    </source>
</evidence>
<evidence type="ECO:0000313" key="5">
    <source>
        <dbReference type="Proteomes" id="UP000190834"/>
    </source>
</evidence>
<evidence type="ECO:0000259" key="3">
    <source>
        <dbReference type="PROSITE" id="PS50405"/>
    </source>
</evidence>
<evidence type="ECO:0000256" key="1">
    <source>
        <dbReference type="ARBA" id="ARBA00010007"/>
    </source>
</evidence>
<accession>A0A1T4S0V6</accession>
<feature type="domain" description="GST C-terminal" evidence="3">
    <location>
        <begin position="86"/>
        <end position="213"/>
    </location>
</feature>
<dbReference type="SUPFAM" id="SSF52833">
    <property type="entry name" value="Thioredoxin-like"/>
    <property type="match status" value="1"/>
</dbReference>
<dbReference type="SFLD" id="SFLDS00019">
    <property type="entry name" value="Glutathione_Transferase_(cytos"/>
    <property type="match status" value="1"/>
</dbReference>
<reference evidence="5" key="1">
    <citation type="submission" date="2017-02" db="EMBL/GenBank/DDBJ databases">
        <authorList>
            <person name="Varghese N."/>
            <person name="Submissions S."/>
        </authorList>
    </citation>
    <scope>NUCLEOTIDE SEQUENCE [LARGE SCALE GENOMIC DNA]</scope>
    <source>
        <strain evidence="5">DSM 19608</strain>
    </source>
</reference>
<dbReference type="AlphaFoldDB" id="A0A1T4S0V6"/>
<evidence type="ECO:0000259" key="2">
    <source>
        <dbReference type="PROSITE" id="PS50404"/>
    </source>
</evidence>
<dbReference type="InterPro" id="IPR034333">
    <property type="entry name" value="GST_Zeta_N"/>
</dbReference>
<dbReference type="Pfam" id="PF13410">
    <property type="entry name" value="GST_C_2"/>
    <property type="match status" value="1"/>
</dbReference>
<dbReference type="InterPro" id="IPR034330">
    <property type="entry name" value="GST_Zeta_C"/>
</dbReference>
<keyword evidence="4" id="KW-0413">Isomerase</keyword>
<dbReference type="GO" id="GO:0016034">
    <property type="term" value="F:maleylacetoacetate isomerase activity"/>
    <property type="evidence" value="ECO:0007669"/>
    <property type="project" value="TreeGrafter"/>
</dbReference>
<proteinExistence type="inferred from homology"/>
<keyword evidence="5" id="KW-1185">Reference proteome</keyword>
<dbReference type="CDD" id="cd03042">
    <property type="entry name" value="GST_N_Zeta"/>
    <property type="match status" value="1"/>
</dbReference>
<dbReference type="SUPFAM" id="SSF47616">
    <property type="entry name" value="GST C-terminal domain-like"/>
    <property type="match status" value="1"/>
</dbReference>
<dbReference type="PANTHER" id="PTHR42673">
    <property type="entry name" value="MALEYLACETOACETATE ISOMERASE"/>
    <property type="match status" value="1"/>
</dbReference>
<dbReference type="InterPro" id="IPR036282">
    <property type="entry name" value="Glutathione-S-Trfase_C_sf"/>
</dbReference>
<dbReference type="CDD" id="cd03191">
    <property type="entry name" value="GST_C_Zeta"/>
    <property type="match status" value="1"/>
</dbReference>
<dbReference type="FunFam" id="1.20.1050.10:FF:000017">
    <property type="entry name" value="Maleylacetoacetate isomerase"/>
    <property type="match status" value="1"/>
</dbReference>
<dbReference type="NCBIfam" id="TIGR01262">
    <property type="entry name" value="maiA"/>
    <property type="match status" value="1"/>
</dbReference>
<dbReference type="PANTHER" id="PTHR42673:SF4">
    <property type="entry name" value="MALEYLACETOACETATE ISOMERASE"/>
    <property type="match status" value="1"/>
</dbReference>
<dbReference type="InterPro" id="IPR005955">
    <property type="entry name" value="GST_Zeta"/>
</dbReference>
<organism evidence="4 5">
    <name type="scientific">Vibrio cincinnatiensis DSM 19608</name>
    <dbReference type="NCBI Taxonomy" id="1123491"/>
    <lineage>
        <taxon>Bacteria</taxon>
        <taxon>Pseudomonadati</taxon>
        <taxon>Pseudomonadota</taxon>
        <taxon>Gammaproteobacteria</taxon>
        <taxon>Vibrionales</taxon>
        <taxon>Vibrionaceae</taxon>
        <taxon>Vibrio</taxon>
    </lineage>
</organism>
<comment type="similarity">
    <text evidence="1">Belongs to the GST superfamily. Zeta family.</text>
</comment>
<feature type="domain" description="GST N-terminal" evidence="2">
    <location>
        <begin position="1"/>
        <end position="81"/>
    </location>
</feature>
<dbReference type="RefSeq" id="WP_078927270.1">
    <property type="nucleotide sequence ID" value="NZ_FUXB01000017.1"/>
</dbReference>